<protein>
    <submittedName>
        <fullName evidence="1">Uncharacterized protein</fullName>
    </submittedName>
</protein>
<keyword evidence="2" id="KW-1185">Reference proteome</keyword>
<gene>
    <name evidence="1" type="ORF">F4V44_06360</name>
</gene>
<dbReference type="EMBL" id="VYKL01000013">
    <property type="protein sequence ID" value="KAA9027618.1"/>
    <property type="molecule type" value="Genomic_DNA"/>
</dbReference>
<evidence type="ECO:0000313" key="1">
    <source>
        <dbReference type="EMBL" id="KAA9027618.1"/>
    </source>
</evidence>
<organism evidence="1 2">
    <name type="scientific">Niallia endozanthoxylica</name>
    <dbReference type="NCBI Taxonomy" id="2036016"/>
    <lineage>
        <taxon>Bacteria</taxon>
        <taxon>Bacillati</taxon>
        <taxon>Bacillota</taxon>
        <taxon>Bacilli</taxon>
        <taxon>Bacillales</taxon>
        <taxon>Bacillaceae</taxon>
        <taxon>Niallia</taxon>
    </lineage>
</organism>
<sequence length="66" mass="7499">MKEYTSDNLQQIIGELADSVSQLENKTYINDKDIGTTLMALISVLSEKGYITVDEVEKEKKKFLND</sequence>
<proteinExistence type="predicted"/>
<dbReference type="AlphaFoldDB" id="A0A5J5HXT8"/>
<name>A0A5J5HXT8_9BACI</name>
<dbReference type="Proteomes" id="UP000326671">
    <property type="component" value="Unassembled WGS sequence"/>
</dbReference>
<dbReference type="RefSeq" id="WP_150439155.1">
    <property type="nucleotide sequence ID" value="NZ_VYKL01000013.1"/>
</dbReference>
<comment type="caution">
    <text evidence="1">The sequence shown here is derived from an EMBL/GenBank/DDBJ whole genome shotgun (WGS) entry which is preliminary data.</text>
</comment>
<reference evidence="1 2" key="1">
    <citation type="submission" date="2019-09" db="EMBL/GenBank/DDBJ databases">
        <title>Whole genome sequences of isolates from the Mars Exploration Rovers.</title>
        <authorList>
            <person name="Seuylemezian A."/>
            <person name="Vaishampayan P."/>
        </authorList>
    </citation>
    <scope>NUCLEOTIDE SEQUENCE [LARGE SCALE GENOMIC DNA]</scope>
    <source>
        <strain evidence="1 2">MER_TA_151</strain>
    </source>
</reference>
<evidence type="ECO:0000313" key="2">
    <source>
        <dbReference type="Proteomes" id="UP000326671"/>
    </source>
</evidence>
<accession>A0A5J5HXT8</accession>